<evidence type="ECO:0000256" key="1">
    <source>
        <dbReference type="SAM" id="MobiDB-lite"/>
    </source>
</evidence>
<proteinExistence type="predicted"/>
<dbReference type="EMBL" id="RJSE01000003">
    <property type="protein sequence ID" value="RNL64922.1"/>
    <property type="molecule type" value="Genomic_DNA"/>
</dbReference>
<dbReference type="Proteomes" id="UP000267128">
    <property type="component" value="Unassembled WGS sequence"/>
</dbReference>
<name>A0A3N0CN81_9ACTN</name>
<protein>
    <submittedName>
        <fullName evidence="2">Uncharacterized protein</fullName>
    </submittedName>
</protein>
<feature type="region of interest" description="Disordered" evidence="1">
    <location>
        <begin position="33"/>
        <end position="77"/>
    </location>
</feature>
<dbReference type="AlphaFoldDB" id="A0A3N0CN81"/>
<sequence>MNEILINAMTVLVLLAGLAATVAWARKDVFAGPGVGHRPADPIGPGTDPDLPQRTLNRATDEVRPAPYELHSTTATA</sequence>
<gene>
    <name evidence="2" type="ORF">EFK50_02770</name>
</gene>
<accession>A0A3N0CN81</accession>
<keyword evidence="3" id="KW-1185">Reference proteome</keyword>
<evidence type="ECO:0000313" key="2">
    <source>
        <dbReference type="EMBL" id="RNL64922.1"/>
    </source>
</evidence>
<comment type="caution">
    <text evidence="2">The sequence shown here is derived from an EMBL/GenBank/DDBJ whole genome shotgun (WGS) entry which is preliminary data.</text>
</comment>
<reference evidence="2 3" key="1">
    <citation type="submission" date="2018-11" db="EMBL/GenBank/DDBJ databases">
        <authorList>
            <person name="Li F."/>
        </authorList>
    </citation>
    <scope>NUCLEOTIDE SEQUENCE [LARGE SCALE GENOMIC DNA]</scope>
    <source>
        <strain evidence="2 3">Gsoil 097</strain>
    </source>
</reference>
<organism evidence="2 3">
    <name type="scientific">Nocardioides marmoriginsengisoli</name>
    <dbReference type="NCBI Taxonomy" id="661483"/>
    <lineage>
        <taxon>Bacteria</taxon>
        <taxon>Bacillati</taxon>
        <taxon>Actinomycetota</taxon>
        <taxon>Actinomycetes</taxon>
        <taxon>Propionibacteriales</taxon>
        <taxon>Nocardioidaceae</taxon>
        <taxon>Nocardioides</taxon>
    </lineage>
</organism>
<evidence type="ECO:0000313" key="3">
    <source>
        <dbReference type="Proteomes" id="UP000267128"/>
    </source>
</evidence>
<dbReference type="RefSeq" id="WP_123226025.1">
    <property type="nucleotide sequence ID" value="NZ_RJSE01000003.1"/>
</dbReference>